<reference evidence="15" key="1">
    <citation type="submission" date="2021-06" db="EMBL/GenBank/DDBJ databases">
        <authorList>
            <person name="Hodson N. C."/>
            <person name="Mongue J. A."/>
            <person name="Jaron S. K."/>
        </authorList>
    </citation>
    <scope>NUCLEOTIDE SEQUENCE</scope>
</reference>
<comment type="subcellular location">
    <subcellularLocation>
        <location evidence="4">Endoplasmic reticulum membrane</location>
        <topology evidence="4">Peripheral membrane protein</topology>
    </subcellularLocation>
    <subcellularLocation>
        <location evidence="3">Microsome membrane</location>
        <topology evidence="3">Peripheral membrane protein</topology>
    </subcellularLocation>
</comment>
<comment type="function">
    <text evidence="2">May be involved in the metabolism of insect hormones and in the breakdown of synthetic insecticides.</text>
</comment>
<evidence type="ECO:0000256" key="6">
    <source>
        <dbReference type="ARBA" id="ARBA00022617"/>
    </source>
</evidence>
<dbReference type="OrthoDB" id="3945418at2759"/>
<evidence type="ECO:0000256" key="12">
    <source>
        <dbReference type="ARBA" id="ARBA00023033"/>
    </source>
</evidence>
<keyword evidence="13" id="KW-0472">Membrane</keyword>
<dbReference type="PANTHER" id="PTHR24300:SF375">
    <property type="entry name" value="CYTOCHROME P450 FAMILY"/>
    <property type="match status" value="1"/>
</dbReference>
<sequence length="412" mass="46815">TVVFNDTKSVKEAFKLVALSDRAPITHFKEGTKGKGFGFTNYVNAEQKFFIIKNLKIYNENGQYLEGKLNDEISYFFDTLNPGTPIPIRNLFSHTVVNSIWGIVMGYTFKHDDPQVRILCDLAQRVTAIQGMAEAIGMFNPWLSNLMPNFTGVTSWVTAYKNLCDFVEGKANERKQTRVKGQPRDMTDAYFDREENTNDPASTFFPGKNFLPNSMAEMLVGALNTTSTSLEWMILYLAKYQEVQRKLQQEISEVASKTGLPALSDRPNMPYTEAVIHEVLRITGLLPMALSHYTNVDAEVMGYFIPKDTLLVQNTWGIQHDPEVWDAPEEFRPERFLDDSGTRFQKNENLVVFGPGKRSCVGESVSKDQLFLFVTRMFQRFSVQYSGKPPSEQGKHGMVLHTEPFNAIFTLL</sequence>
<keyword evidence="10 14" id="KW-0560">Oxidoreductase</keyword>
<feature type="non-terminal residue" evidence="15">
    <location>
        <position position="1"/>
    </location>
</feature>
<evidence type="ECO:0000256" key="9">
    <source>
        <dbReference type="ARBA" id="ARBA00022848"/>
    </source>
</evidence>
<accession>A0A8J2NTS9</accession>
<evidence type="ECO:0000313" key="16">
    <source>
        <dbReference type="Proteomes" id="UP000708208"/>
    </source>
</evidence>
<keyword evidence="8" id="KW-0256">Endoplasmic reticulum</keyword>
<dbReference type="GO" id="GO:0006805">
    <property type="term" value="P:xenobiotic metabolic process"/>
    <property type="evidence" value="ECO:0007669"/>
    <property type="project" value="TreeGrafter"/>
</dbReference>
<comment type="similarity">
    <text evidence="5 14">Belongs to the cytochrome P450 family.</text>
</comment>
<keyword evidence="12 14" id="KW-0503">Monooxygenase</keyword>
<keyword evidence="6 14" id="KW-0349">Heme</keyword>
<dbReference type="Pfam" id="PF00067">
    <property type="entry name" value="p450"/>
    <property type="match status" value="1"/>
</dbReference>
<evidence type="ECO:0000256" key="3">
    <source>
        <dbReference type="ARBA" id="ARBA00004174"/>
    </source>
</evidence>
<proteinExistence type="inferred from homology"/>
<evidence type="ECO:0000256" key="7">
    <source>
        <dbReference type="ARBA" id="ARBA00022723"/>
    </source>
</evidence>
<dbReference type="AlphaFoldDB" id="A0A8J2NTS9"/>
<evidence type="ECO:0000313" key="15">
    <source>
        <dbReference type="EMBL" id="CAG7725837.1"/>
    </source>
</evidence>
<dbReference type="GO" id="GO:0020037">
    <property type="term" value="F:heme binding"/>
    <property type="evidence" value="ECO:0007669"/>
    <property type="project" value="InterPro"/>
</dbReference>
<protein>
    <recommendedName>
        <fullName evidence="17">Cytochrome P450</fullName>
    </recommendedName>
</protein>
<dbReference type="PROSITE" id="PS00086">
    <property type="entry name" value="CYTOCHROME_P450"/>
    <property type="match status" value="1"/>
</dbReference>
<organism evidence="15 16">
    <name type="scientific">Allacma fusca</name>
    <dbReference type="NCBI Taxonomy" id="39272"/>
    <lineage>
        <taxon>Eukaryota</taxon>
        <taxon>Metazoa</taxon>
        <taxon>Ecdysozoa</taxon>
        <taxon>Arthropoda</taxon>
        <taxon>Hexapoda</taxon>
        <taxon>Collembola</taxon>
        <taxon>Symphypleona</taxon>
        <taxon>Sminthuridae</taxon>
        <taxon>Allacma</taxon>
    </lineage>
</organism>
<dbReference type="InterPro" id="IPR001128">
    <property type="entry name" value="Cyt_P450"/>
</dbReference>
<evidence type="ECO:0000256" key="8">
    <source>
        <dbReference type="ARBA" id="ARBA00022824"/>
    </source>
</evidence>
<evidence type="ECO:0000256" key="2">
    <source>
        <dbReference type="ARBA" id="ARBA00003690"/>
    </source>
</evidence>
<keyword evidence="16" id="KW-1185">Reference proteome</keyword>
<name>A0A8J2NTS9_9HEXA</name>
<comment type="cofactor">
    <cofactor evidence="1">
        <name>heme</name>
        <dbReference type="ChEBI" id="CHEBI:30413"/>
    </cofactor>
</comment>
<dbReference type="GO" id="GO:0006082">
    <property type="term" value="P:organic acid metabolic process"/>
    <property type="evidence" value="ECO:0007669"/>
    <property type="project" value="TreeGrafter"/>
</dbReference>
<dbReference type="EMBL" id="CAJVCH010127331">
    <property type="protein sequence ID" value="CAG7725837.1"/>
    <property type="molecule type" value="Genomic_DNA"/>
</dbReference>
<evidence type="ECO:0000256" key="13">
    <source>
        <dbReference type="ARBA" id="ARBA00023136"/>
    </source>
</evidence>
<keyword evidence="11 14" id="KW-0408">Iron</keyword>
<evidence type="ECO:0000256" key="4">
    <source>
        <dbReference type="ARBA" id="ARBA00004406"/>
    </source>
</evidence>
<evidence type="ECO:0008006" key="17">
    <source>
        <dbReference type="Google" id="ProtNLM"/>
    </source>
</evidence>
<keyword evidence="7 14" id="KW-0479">Metal-binding</keyword>
<evidence type="ECO:0000256" key="10">
    <source>
        <dbReference type="ARBA" id="ARBA00023002"/>
    </source>
</evidence>
<dbReference type="GO" id="GO:0005506">
    <property type="term" value="F:iron ion binding"/>
    <property type="evidence" value="ECO:0007669"/>
    <property type="project" value="InterPro"/>
</dbReference>
<comment type="caution">
    <text evidence="15">The sequence shown here is derived from an EMBL/GenBank/DDBJ whole genome shotgun (WGS) entry which is preliminary data.</text>
</comment>
<evidence type="ECO:0000256" key="14">
    <source>
        <dbReference type="RuleBase" id="RU000461"/>
    </source>
</evidence>
<dbReference type="InterPro" id="IPR017972">
    <property type="entry name" value="Cyt_P450_CS"/>
</dbReference>
<dbReference type="GO" id="GO:0016712">
    <property type="term" value="F:oxidoreductase activity, acting on paired donors, with incorporation or reduction of molecular oxygen, reduced flavin or flavoprotein as one donor, and incorporation of one atom of oxygen"/>
    <property type="evidence" value="ECO:0007669"/>
    <property type="project" value="TreeGrafter"/>
</dbReference>
<dbReference type="InterPro" id="IPR050182">
    <property type="entry name" value="Cytochrome_P450_fam2"/>
</dbReference>
<dbReference type="Proteomes" id="UP000708208">
    <property type="component" value="Unassembled WGS sequence"/>
</dbReference>
<gene>
    <name evidence="15" type="ORF">AFUS01_LOCUS14778</name>
</gene>
<dbReference type="FunFam" id="1.10.630.10:FF:000238">
    <property type="entry name" value="Cytochrome P450 2A6"/>
    <property type="match status" value="1"/>
</dbReference>
<keyword evidence="9" id="KW-0492">Microsome</keyword>
<dbReference type="GO" id="GO:0005789">
    <property type="term" value="C:endoplasmic reticulum membrane"/>
    <property type="evidence" value="ECO:0007669"/>
    <property type="project" value="UniProtKB-SubCell"/>
</dbReference>
<evidence type="ECO:0000256" key="5">
    <source>
        <dbReference type="ARBA" id="ARBA00010617"/>
    </source>
</evidence>
<evidence type="ECO:0000256" key="1">
    <source>
        <dbReference type="ARBA" id="ARBA00001971"/>
    </source>
</evidence>
<evidence type="ECO:0000256" key="11">
    <source>
        <dbReference type="ARBA" id="ARBA00023004"/>
    </source>
</evidence>
<dbReference type="PANTHER" id="PTHR24300">
    <property type="entry name" value="CYTOCHROME P450 508A4-RELATED"/>
    <property type="match status" value="1"/>
</dbReference>